<protein>
    <submittedName>
        <fullName evidence="1">Uncharacterized protein</fullName>
    </submittedName>
</protein>
<name>A0ACB9M2P5_9MYRT</name>
<dbReference type="EMBL" id="CM042889">
    <property type="protein sequence ID" value="KAI4318403.1"/>
    <property type="molecule type" value="Genomic_DNA"/>
</dbReference>
<keyword evidence="2" id="KW-1185">Reference proteome</keyword>
<comment type="caution">
    <text evidence="1">The sequence shown here is derived from an EMBL/GenBank/DDBJ whole genome shotgun (WGS) entry which is preliminary data.</text>
</comment>
<evidence type="ECO:0000313" key="2">
    <source>
        <dbReference type="Proteomes" id="UP001057402"/>
    </source>
</evidence>
<evidence type="ECO:0000313" key="1">
    <source>
        <dbReference type="EMBL" id="KAI4318403.1"/>
    </source>
</evidence>
<gene>
    <name evidence="1" type="ORF">MLD38_032110</name>
</gene>
<sequence length="179" mass="20107">MAFAPAHSTTSPLNQLTPHLLSNIVVLRGDPASSTLTLPPRLLPRDRTRLRTLRSSSSGHRSYICMCSDLKGAAAVVTKDSWEKSILRSECPVLVEFYARWCGPCRMVHEVMDEIAREYDGKIKCYLLNTDQDLQIARDYDVKAVPVVMVFKGGEKRESVIGTMPKSFYEAAIRRVMDS</sequence>
<proteinExistence type="predicted"/>
<reference evidence="2" key="1">
    <citation type="journal article" date="2023" name="Front. Plant Sci.">
        <title>Chromosomal-level genome assembly of Melastoma candidum provides insights into trichome evolution.</title>
        <authorList>
            <person name="Zhong Y."/>
            <person name="Wu W."/>
            <person name="Sun C."/>
            <person name="Zou P."/>
            <person name="Liu Y."/>
            <person name="Dai S."/>
            <person name="Zhou R."/>
        </authorList>
    </citation>
    <scope>NUCLEOTIDE SEQUENCE [LARGE SCALE GENOMIC DNA]</scope>
</reference>
<accession>A0ACB9M2P5</accession>
<organism evidence="1 2">
    <name type="scientific">Melastoma candidum</name>
    <dbReference type="NCBI Taxonomy" id="119954"/>
    <lineage>
        <taxon>Eukaryota</taxon>
        <taxon>Viridiplantae</taxon>
        <taxon>Streptophyta</taxon>
        <taxon>Embryophyta</taxon>
        <taxon>Tracheophyta</taxon>
        <taxon>Spermatophyta</taxon>
        <taxon>Magnoliopsida</taxon>
        <taxon>eudicotyledons</taxon>
        <taxon>Gunneridae</taxon>
        <taxon>Pentapetalae</taxon>
        <taxon>rosids</taxon>
        <taxon>malvids</taxon>
        <taxon>Myrtales</taxon>
        <taxon>Melastomataceae</taxon>
        <taxon>Melastomatoideae</taxon>
        <taxon>Melastomateae</taxon>
        <taxon>Melastoma</taxon>
    </lineage>
</organism>
<dbReference type="Proteomes" id="UP001057402">
    <property type="component" value="Chromosome 10"/>
</dbReference>